<dbReference type="GO" id="GO:0033596">
    <property type="term" value="C:TSC1-TSC2 complex"/>
    <property type="evidence" value="ECO:0007669"/>
    <property type="project" value="TreeGrafter"/>
</dbReference>
<feature type="domain" description="Rap-GAP" evidence="3">
    <location>
        <begin position="1335"/>
        <end position="1566"/>
    </location>
</feature>
<feature type="region of interest" description="Disordered" evidence="2">
    <location>
        <begin position="1583"/>
        <end position="1607"/>
    </location>
</feature>
<proteinExistence type="predicted"/>
<dbReference type="GO" id="GO:0005634">
    <property type="term" value="C:nucleus"/>
    <property type="evidence" value="ECO:0007669"/>
    <property type="project" value="InterPro"/>
</dbReference>
<feature type="compositionally biased region" description="Basic and acidic residues" evidence="2">
    <location>
        <begin position="244"/>
        <end position="253"/>
    </location>
</feature>
<keyword evidence="1" id="KW-0343">GTPase activation</keyword>
<feature type="region of interest" description="Disordered" evidence="2">
    <location>
        <begin position="233"/>
        <end position="253"/>
    </location>
</feature>
<dbReference type="InterPro" id="IPR000331">
    <property type="entry name" value="Rap/Ran_GAP_dom"/>
</dbReference>
<feature type="compositionally biased region" description="Basic residues" evidence="2">
    <location>
        <begin position="233"/>
        <end position="242"/>
    </location>
</feature>
<dbReference type="Proteomes" id="UP000800093">
    <property type="component" value="Unassembled WGS sequence"/>
</dbReference>
<dbReference type="PANTHER" id="PTHR10063">
    <property type="entry name" value="TUBERIN"/>
    <property type="match status" value="1"/>
</dbReference>
<dbReference type="Gene3D" id="3.40.50.11210">
    <property type="entry name" value="Rap/Ran-GAP"/>
    <property type="match status" value="1"/>
</dbReference>
<dbReference type="OrthoDB" id="19311at2759"/>
<evidence type="ECO:0000313" key="4">
    <source>
        <dbReference type="EMBL" id="KAF2263656.1"/>
    </source>
</evidence>
<sequence length="1631" mass="181402">MSPSAGHVPRTPDRRSSSSALFGAFRALTGGRIGSPTPPLSSSSATETPIRRPSPKPLQRPDSVTTPPANSADAVVKNEGCNSISDGGKVVIGGPPELGELVAQMEGSHSFPQRAEAIRKVCRILEEYPIENVLAIWSAASDLLAADQHNEAVEVGYELLKHCVALPSLTALERNGLFRAVSRREGDKNFDKRLEIISILTNSGRNVEAVETSIAPFIVRSLDTCFKECKGTRDKRKPKSAKGKQNEDQPVKEAESMERIFQFTINVCKFTSRVFSEEQLEQLLSKVMSICQETTQTCDMENSIRLFDTIVTYVHIPPSSLQPFLEILCAIHRQIPTLQEQAWNALCNMFKSHVGKAAVGSLLHSLLDGPRRMSHQYSVYRGVMLALEKLLAEDGDQGLPKVPISLLFPALKASIKREHQTQEGFVLKLISTALSQARMRELFLHEADWSDMIYIVRTCAERDDDREAANAASAEADKSTIEEASTTGTGTITNGVAGSVNSSGEPEADIISTLDLIAAPSARRESIRRNPEDSLTKVLVALDHMTPDMDFVQKTATMELFMQLANRLTDSTAENMIKYYAEERYLHPSNGEWLEACRSLVIGVLKDKTRPRSLRIMCIKMLRETYSAVQILCASDTALQCAALLMNNIEAEEDVEVLHELVDFAVEVADEATDSSFPDTIEVLKRPLERQRVEAVSTPAPASASAKDASLSVALSLHPRADFPFGSPCNVIATALVRLFIRSVPKSAKKTLILYDNLREIAGRDDFESDARLTALKLLFRLRADSNHALIVSSSSEGESIATVLCRTSETAVTPDKGDDSASIDSAKAEDRTSWYDQRKAAGSSPHSSLNRHNSRSTHATGRISKPVPPLWMYPGPKGLPEEPAMQSSRFVYAHIDPEEYPLSDDLLDMQITLWLELTISLLQKALDWEIYSYVLIHLGPQLSNQALVRSCVPQLKMMRSVICDQLRGSTFKEPPGHTLLKKADVAVCLFHILTILISYHDHFEKSEEDDLVKTFLHGIGNWDRTSTWCIHALTVCCQETPLSMSKSLDSIIQKMSQIITKPSTAIHILEFLTSLARMPELYKNFREDEFKTVFGVSFRYLQHVRDQRERQAASTAPTGHKTLRHSGASRDFAAAQDQHMHRRAKSAADDLPQYVYSLAYHVITFWFMGLKMEERPKFIPWISRSLLYTDQTGRQIMEEQGQVIVDLMNMVAYSDRDGTTRDPDFAKPTDGEVWKKTWLVGHSIVTIETAARTGVSLITSRRPCGTKYISYRPLLAPPPRHQIPITVGLASEAFYTSAYVGILPDDVFQTFYAPLNLVDSPIPLPEDDTSRRAIEAFDRNSTVDGYKVGVIYIGEGQTAERDIFMNDIGSAAYTSFLNDLGTLVQLKGAKFNTGGLDTRDDVDGEFTICWRDRCIELVFHITTMMPTDEDADMTYANKKRHIGNDCVNIIFNDSGLPYNFNTFPSAFNYVYIVISPESHASFLDRRFDSDPDGKNRYYKVQVISKPGFPDISPAVEPKILCGKHLAAYCRLIAINASVFSQVWIKRDGGESISFWRNRLREIKRLRERHGAMNPSLAAVVASPPVSHSESRLSSPPARNENATGFKHQSVATFISEGTSRSSLTGSSPDM</sequence>
<dbReference type="SUPFAM" id="SSF48371">
    <property type="entry name" value="ARM repeat"/>
    <property type="match status" value="1"/>
</dbReference>
<feature type="region of interest" description="Disordered" evidence="2">
    <location>
        <begin position="467"/>
        <end position="504"/>
    </location>
</feature>
<dbReference type="GO" id="GO:0051056">
    <property type="term" value="P:regulation of small GTPase mediated signal transduction"/>
    <property type="evidence" value="ECO:0007669"/>
    <property type="project" value="InterPro"/>
</dbReference>
<dbReference type="FunFam" id="3.40.50.11210:FF:000007">
    <property type="entry name" value="Tuberous sclerosis 2"/>
    <property type="match status" value="1"/>
</dbReference>
<dbReference type="SUPFAM" id="SSF111347">
    <property type="entry name" value="Rap/Ran-GAP"/>
    <property type="match status" value="1"/>
</dbReference>
<protein>
    <submittedName>
        <fullName evidence="4">Tuberin</fullName>
    </submittedName>
</protein>
<feature type="compositionally biased region" description="Polar residues" evidence="2">
    <location>
        <begin position="845"/>
        <end position="860"/>
    </location>
</feature>
<dbReference type="PANTHER" id="PTHR10063:SF0">
    <property type="entry name" value="TUBERIN"/>
    <property type="match status" value="1"/>
</dbReference>
<feature type="compositionally biased region" description="Polar residues" evidence="2">
    <location>
        <begin position="482"/>
        <end position="504"/>
    </location>
</feature>
<dbReference type="EMBL" id="ML986623">
    <property type="protein sequence ID" value="KAF2263656.1"/>
    <property type="molecule type" value="Genomic_DNA"/>
</dbReference>
<dbReference type="InterPro" id="IPR035974">
    <property type="entry name" value="Rap/Ran-GAP_sf"/>
</dbReference>
<dbReference type="GO" id="GO:0005096">
    <property type="term" value="F:GTPase activator activity"/>
    <property type="evidence" value="ECO:0007669"/>
    <property type="project" value="UniProtKB-KW"/>
</dbReference>
<reference evidence="5" key="1">
    <citation type="journal article" date="2020" name="Stud. Mycol.">
        <title>101 Dothideomycetes genomes: A test case for predicting lifestyles and emergence of pathogens.</title>
        <authorList>
            <person name="Haridas S."/>
            <person name="Albert R."/>
            <person name="Binder M."/>
            <person name="Bloem J."/>
            <person name="LaButti K."/>
            <person name="Salamov A."/>
            <person name="Andreopoulos B."/>
            <person name="Baker S."/>
            <person name="Barry K."/>
            <person name="Bills G."/>
            <person name="Bluhm B."/>
            <person name="Cannon C."/>
            <person name="Castanera R."/>
            <person name="Culley D."/>
            <person name="Daum C."/>
            <person name="Ezra D."/>
            <person name="Gonzalez J."/>
            <person name="Henrissat B."/>
            <person name="Kuo A."/>
            <person name="Liang C."/>
            <person name="Lipzen A."/>
            <person name="Lutzoni F."/>
            <person name="Magnuson J."/>
            <person name="Mondo S."/>
            <person name="Nolan M."/>
            <person name="Ohm R."/>
            <person name="Pangilinan J."/>
            <person name="Park H.-J."/>
            <person name="Ramirez L."/>
            <person name="Alfaro M."/>
            <person name="Sun H."/>
            <person name="Tritt A."/>
            <person name="Yoshinaga Y."/>
            <person name="Zwiers L.-H."/>
            <person name="Turgeon B."/>
            <person name="Goodwin S."/>
            <person name="Spatafora J."/>
            <person name="Crous P."/>
            <person name="Grigoriev I."/>
        </authorList>
    </citation>
    <scope>NUCLEOTIDE SEQUENCE [LARGE SCALE GENOMIC DNA]</scope>
    <source>
        <strain evidence="5">CBS 304.66</strain>
    </source>
</reference>
<feature type="region of interest" description="Disordered" evidence="2">
    <location>
        <begin position="812"/>
        <end position="870"/>
    </location>
</feature>
<dbReference type="Pfam" id="PF11864">
    <property type="entry name" value="DUF3384"/>
    <property type="match status" value="1"/>
</dbReference>
<evidence type="ECO:0000313" key="5">
    <source>
        <dbReference type="Proteomes" id="UP000800093"/>
    </source>
</evidence>
<feature type="compositionally biased region" description="Basic and acidic residues" evidence="2">
    <location>
        <begin position="827"/>
        <end position="840"/>
    </location>
</feature>
<dbReference type="Pfam" id="PF02145">
    <property type="entry name" value="Rap_GAP"/>
    <property type="match status" value="1"/>
</dbReference>
<dbReference type="GO" id="GO:0032007">
    <property type="term" value="P:negative regulation of TOR signaling"/>
    <property type="evidence" value="ECO:0007669"/>
    <property type="project" value="TreeGrafter"/>
</dbReference>
<evidence type="ECO:0000256" key="2">
    <source>
        <dbReference type="SAM" id="MobiDB-lite"/>
    </source>
</evidence>
<comment type="caution">
    <text evidence="4">The sequence shown here is derived from an EMBL/GenBank/DDBJ whole genome shotgun (WGS) entry which is preliminary data.</text>
</comment>
<name>A0A9P4K7S5_9PLEO</name>
<dbReference type="InterPro" id="IPR027107">
    <property type="entry name" value="Tuberin/Ral-act_asu"/>
</dbReference>
<dbReference type="PROSITE" id="PS50085">
    <property type="entry name" value="RAPGAP"/>
    <property type="match status" value="1"/>
</dbReference>
<organism evidence="4 5">
    <name type="scientific">Lojkania enalia</name>
    <dbReference type="NCBI Taxonomy" id="147567"/>
    <lineage>
        <taxon>Eukaryota</taxon>
        <taxon>Fungi</taxon>
        <taxon>Dikarya</taxon>
        <taxon>Ascomycota</taxon>
        <taxon>Pezizomycotina</taxon>
        <taxon>Dothideomycetes</taxon>
        <taxon>Pleosporomycetidae</taxon>
        <taxon>Pleosporales</taxon>
        <taxon>Pleosporales incertae sedis</taxon>
        <taxon>Lojkania</taxon>
    </lineage>
</organism>
<dbReference type="InterPro" id="IPR024584">
    <property type="entry name" value="Tuberin_N"/>
</dbReference>
<evidence type="ECO:0000256" key="1">
    <source>
        <dbReference type="ARBA" id="ARBA00022468"/>
    </source>
</evidence>
<accession>A0A9P4K7S5</accession>
<dbReference type="InterPro" id="IPR016024">
    <property type="entry name" value="ARM-type_fold"/>
</dbReference>
<evidence type="ECO:0000259" key="3">
    <source>
        <dbReference type="PROSITE" id="PS50085"/>
    </source>
</evidence>
<gene>
    <name evidence="4" type="ORF">CC78DRAFT_568867</name>
</gene>
<dbReference type="InterPro" id="IPR018515">
    <property type="entry name" value="Tuberin-type_domain"/>
</dbReference>
<keyword evidence="5" id="KW-1185">Reference proteome</keyword>
<dbReference type="Pfam" id="PF03542">
    <property type="entry name" value="Tuberin"/>
    <property type="match status" value="1"/>
</dbReference>
<feature type="region of interest" description="Disordered" evidence="2">
    <location>
        <begin position="1"/>
        <end position="74"/>
    </location>
</feature>